<sequence>MSHKLRLSFLATMVACMALLLLPYGTLAASNHSHSIERTLASHGTLKTAMPATLCGTAAEPTVCEFAYIYNTKNQMVPLESSVTFDSNGLMSAGITHTAGDPGDSAITVATAGTYLVTYSVTSLQPSQFAIFVNGSVAPETIHEIGNSLSQNTQSALITVPAGATITLRNHSSLAGTIELYTGIGGTQRGVGGTQPTISAYILLQQI</sequence>
<keyword evidence="4" id="KW-1185">Reference proteome</keyword>
<evidence type="ECO:0000259" key="2">
    <source>
        <dbReference type="Pfam" id="PF18573"/>
    </source>
</evidence>
<dbReference type="InterPro" id="IPR008983">
    <property type="entry name" value="Tumour_necrosis_fac-like_dom"/>
</dbReference>
<dbReference type="RefSeq" id="WP_126595918.1">
    <property type="nucleotide sequence ID" value="NZ_BIFQ01000001.1"/>
</dbReference>
<feature type="domain" description="BclA C-terminal" evidence="2">
    <location>
        <begin position="68"/>
        <end position="185"/>
    </location>
</feature>
<keyword evidence="1" id="KW-0732">Signal</keyword>
<evidence type="ECO:0000313" key="3">
    <source>
        <dbReference type="EMBL" id="GCE04805.1"/>
    </source>
</evidence>
<evidence type="ECO:0000256" key="1">
    <source>
        <dbReference type="SAM" id="SignalP"/>
    </source>
</evidence>
<dbReference type="Pfam" id="PF18573">
    <property type="entry name" value="BclA_C"/>
    <property type="match status" value="1"/>
</dbReference>
<feature type="chain" id="PRO_5019451999" description="BclA C-terminal domain-containing protein" evidence="1">
    <location>
        <begin position="29"/>
        <end position="207"/>
    </location>
</feature>
<name>A0A401ZD81_9CHLR</name>
<protein>
    <recommendedName>
        <fullName evidence="2">BclA C-terminal domain-containing protein</fullName>
    </recommendedName>
</protein>
<dbReference type="Proteomes" id="UP000287224">
    <property type="component" value="Unassembled WGS sequence"/>
</dbReference>
<accession>A0A401ZD81</accession>
<gene>
    <name evidence="3" type="ORF">KDAU_21340</name>
</gene>
<organism evidence="3 4">
    <name type="scientific">Dictyobacter aurantiacus</name>
    <dbReference type="NCBI Taxonomy" id="1936993"/>
    <lineage>
        <taxon>Bacteria</taxon>
        <taxon>Bacillati</taxon>
        <taxon>Chloroflexota</taxon>
        <taxon>Ktedonobacteria</taxon>
        <taxon>Ktedonobacterales</taxon>
        <taxon>Dictyobacteraceae</taxon>
        <taxon>Dictyobacter</taxon>
    </lineage>
</organism>
<proteinExistence type="predicted"/>
<dbReference type="OrthoDB" id="1685104at2"/>
<evidence type="ECO:0000313" key="4">
    <source>
        <dbReference type="Proteomes" id="UP000287224"/>
    </source>
</evidence>
<dbReference type="InterPro" id="IPR041415">
    <property type="entry name" value="BclA_C"/>
</dbReference>
<dbReference type="AlphaFoldDB" id="A0A401ZD81"/>
<dbReference type="SUPFAM" id="SSF49842">
    <property type="entry name" value="TNF-like"/>
    <property type="match status" value="1"/>
</dbReference>
<comment type="caution">
    <text evidence="3">The sequence shown here is derived from an EMBL/GenBank/DDBJ whole genome shotgun (WGS) entry which is preliminary data.</text>
</comment>
<dbReference type="EMBL" id="BIFQ01000001">
    <property type="protein sequence ID" value="GCE04805.1"/>
    <property type="molecule type" value="Genomic_DNA"/>
</dbReference>
<reference evidence="4" key="1">
    <citation type="submission" date="2018-12" db="EMBL/GenBank/DDBJ databases">
        <title>Tengunoibacter tsumagoiensis gen. nov., sp. nov., Dictyobacter kobayashii sp. nov., D. alpinus sp. nov., and D. joshuensis sp. nov. and description of Dictyobacteraceae fam. nov. within the order Ktedonobacterales isolated from Tengu-no-mugimeshi.</title>
        <authorList>
            <person name="Wang C.M."/>
            <person name="Zheng Y."/>
            <person name="Sakai Y."/>
            <person name="Toyoda A."/>
            <person name="Minakuchi Y."/>
            <person name="Abe K."/>
            <person name="Yokota A."/>
            <person name="Yabe S."/>
        </authorList>
    </citation>
    <scope>NUCLEOTIDE SEQUENCE [LARGE SCALE GENOMIC DNA]</scope>
    <source>
        <strain evidence="4">S-27</strain>
    </source>
</reference>
<dbReference type="Gene3D" id="2.60.120.40">
    <property type="match status" value="1"/>
</dbReference>
<feature type="signal peptide" evidence="1">
    <location>
        <begin position="1"/>
        <end position="28"/>
    </location>
</feature>